<dbReference type="HOGENOM" id="CLU_1806806_0_0_1"/>
<keyword evidence="1" id="KW-0472">Membrane</keyword>
<evidence type="ECO:0000256" key="1">
    <source>
        <dbReference type="SAM" id="Phobius"/>
    </source>
</evidence>
<keyword evidence="3" id="KW-1185">Reference proteome</keyword>
<accession>A0A0C9SN64</accession>
<gene>
    <name evidence="2" type="ORF">PAXINDRAFT_102986</name>
</gene>
<dbReference type="EMBL" id="KN819912">
    <property type="protein sequence ID" value="KIJ07379.1"/>
    <property type="molecule type" value="Genomic_DNA"/>
</dbReference>
<reference evidence="3" key="2">
    <citation type="submission" date="2015-01" db="EMBL/GenBank/DDBJ databases">
        <title>Evolutionary Origins and Diversification of the Mycorrhizal Mutualists.</title>
        <authorList>
            <consortium name="DOE Joint Genome Institute"/>
            <consortium name="Mycorrhizal Genomics Consortium"/>
            <person name="Kohler A."/>
            <person name="Kuo A."/>
            <person name="Nagy L.G."/>
            <person name="Floudas D."/>
            <person name="Copeland A."/>
            <person name="Barry K.W."/>
            <person name="Cichocki N."/>
            <person name="Veneault-Fourrey C."/>
            <person name="LaButti K."/>
            <person name="Lindquist E.A."/>
            <person name="Lipzen A."/>
            <person name="Lundell T."/>
            <person name="Morin E."/>
            <person name="Murat C."/>
            <person name="Riley R."/>
            <person name="Ohm R."/>
            <person name="Sun H."/>
            <person name="Tunlid A."/>
            <person name="Henrissat B."/>
            <person name="Grigoriev I.V."/>
            <person name="Hibbett D.S."/>
            <person name="Martin F."/>
        </authorList>
    </citation>
    <scope>NUCLEOTIDE SEQUENCE [LARGE SCALE GENOMIC DNA]</scope>
    <source>
        <strain evidence="3">ATCC 200175</strain>
    </source>
</reference>
<protein>
    <submittedName>
        <fullName evidence="2">Uncharacterized protein</fullName>
    </submittedName>
</protein>
<dbReference type="Proteomes" id="UP000053647">
    <property type="component" value="Unassembled WGS sequence"/>
</dbReference>
<dbReference type="AlphaFoldDB" id="A0A0C9SN64"/>
<evidence type="ECO:0000313" key="2">
    <source>
        <dbReference type="EMBL" id="KIJ07379.1"/>
    </source>
</evidence>
<sequence>MIPTSGTMDVTTMGWQYNASTHSFALIPITIVMVLTILAACIAYWEERKAHGSSENPLHLAHQSFDPSDPLHVILTSRSGGHYQASGALSDRDLSGYKSLQVQLEVGDDGMAILASERCGKEGFSEKNVQTTSSTVQIAANSV</sequence>
<organism evidence="2 3">
    <name type="scientific">Paxillus involutus ATCC 200175</name>
    <dbReference type="NCBI Taxonomy" id="664439"/>
    <lineage>
        <taxon>Eukaryota</taxon>
        <taxon>Fungi</taxon>
        <taxon>Dikarya</taxon>
        <taxon>Basidiomycota</taxon>
        <taxon>Agaricomycotina</taxon>
        <taxon>Agaricomycetes</taxon>
        <taxon>Agaricomycetidae</taxon>
        <taxon>Boletales</taxon>
        <taxon>Paxilineae</taxon>
        <taxon>Paxillaceae</taxon>
        <taxon>Paxillus</taxon>
    </lineage>
</organism>
<name>A0A0C9SN64_PAXIN</name>
<reference evidence="2 3" key="1">
    <citation type="submission" date="2014-06" db="EMBL/GenBank/DDBJ databases">
        <authorList>
            <consortium name="DOE Joint Genome Institute"/>
            <person name="Kuo A."/>
            <person name="Kohler A."/>
            <person name="Nagy L.G."/>
            <person name="Floudas D."/>
            <person name="Copeland A."/>
            <person name="Barry K.W."/>
            <person name="Cichocki N."/>
            <person name="Veneault-Fourrey C."/>
            <person name="LaButti K."/>
            <person name="Lindquist E.A."/>
            <person name="Lipzen A."/>
            <person name="Lundell T."/>
            <person name="Morin E."/>
            <person name="Murat C."/>
            <person name="Sun H."/>
            <person name="Tunlid A."/>
            <person name="Henrissat B."/>
            <person name="Grigoriev I.V."/>
            <person name="Hibbett D.S."/>
            <person name="Martin F."/>
            <person name="Nordberg H.P."/>
            <person name="Cantor M.N."/>
            <person name="Hua S.X."/>
        </authorList>
    </citation>
    <scope>NUCLEOTIDE SEQUENCE [LARGE SCALE GENOMIC DNA]</scope>
    <source>
        <strain evidence="2 3">ATCC 200175</strain>
    </source>
</reference>
<dbReference type="OrthoDB" id="2663773at2759"/>
<evidence type="ECO:0000313" key="3">
    <source>
        <dbReference type="Proteomes" id="UP000053647"/>
    </source>
</evidence>
<keyword evidence="1" id="KW-1133">Transmembrane helix</keyword>
<feature type="non-terminal residue" evidence="2">
    <location>
        <position position="1"/>
    </location>
</feature>
<feature type="transmembrane region" description="Helical" evidence="1">
    <location>
        <begin position="23"/>
        <end position="45"/>
    </location>
</feature>
<proteinExistence type="predicted"/>
<keyword evidence="1" id="KW-0812">Transmembrane</keyword>